<accession>V5B5W5</accession>
<feature type="compositionally biased region" description="Basic residues" evidence="1">
    <location>
        <begin position="101"/>
        <end position="117"/>
    </location>
</feature>
<proteinExistence type="predicted"/>
<dbReference type="AlphaFoldDB" id="V5B5W5"/>
<gene>
    <name evidence="2" type="ORF">TCDM_11020</name>
</gene>
<dbReference type="VEuPathDB" id="TriTrypDB:TCDM_11020"/>
<feature type="compositionally biased region" description="Basic and acidic residues" evidence="1">
    <location>
        <begin position="136"/>
        <end position="151"/>
    </location>
</feature>
<evidence type="ECO:0000313" key="3">
    <source>
        <dbReference type="Proteomes" id="UP000017861"/>
    </source>
</evidence>
<reference evidence="2 3" key="1">
    <citation type="journal article" date="2014" name="Genome Announc.">
        <title>Trypanosoma cruzi Clone Dm28c Draft Genome Sequence.</title>
        <authorList>
            <person name="Grisard E.C."/>
            <person name="Teixeira S.M."/>
            <person name="de Almeida L.G."/>
            <person name="Stoco P.H."/>
            <person name="Gerber A.L."/>
            <person name="Talavera-Lopez C."/>
            <person name="Lima O.C."/>
            <person name="Andersson B."/>
            <person name="de Vasconcelos A.T."/>
        </authorList>
    </citation>
    <scope>NUCLEOTIDE SEQUENCE [LARGE SCALE GENOMIC DNA]</scope>
    <source>
        <strain evidence="2 3">Dm28c</strain>
    </source>
</reference>
<feature type="region of interest" description="Disordered" evidence="1">
    <location>
        <begin position="70"/>
        <end position="178"/>
    </location>
</feature>
<comment type="caution">
    <text evidence="2">The sequence shown here is derived from an EMBL/GenBank/DDBJ whole genome shotgun (WGS) entry which is preliminary data.</text>
</comment>
<dbReference type="EMBL" id="AYLP01000293">
    <property type="protein sequence ID" value="ESS61392.1"/>
    <property type="molecule type" value="Genomic_DNA"/>
</dbReference>
<dbReference type="Proteomes" id="UP000017861">
    <property type="component" value="Unassembled WGS sequence"/>
</dbReference>
<evidence type="ECO:0000256" key="1">
    <source>
        <dbReference type="SAM" id="MobiDB-lite"/>
    </source>
</evidence>
<name>V5B5W5_TRYCR</name>
<evidence type="ECO:0000313" key="2">
    <source>
        <dbReference type="EMBL" id="ESS61392.1"/>
    </source>
</evidence>
<sequence>MALSRRSSPSLTKPGRRIRQNCAWISGPTTKPWADSGLTGHVANPRAPQIPNFETQSLLPVVRARPGSWGPIEGSSSLKGSAWARTTPMPSRARVIETPSRTRRRKRRIAAYRRAKLASRSPDANSSWRRPVPNYRNERHALAPEKRSEPRGRRRRRPGKKPPPPGEARQTDPPRVKIRPKMAVLNGSVRRVVWWLGARHHARPGGRETAGCPPAIPGQFWETALIPHAFALLHPPLGRPFWHRRRGTRFRAFGATSRATRVWSEGVSGVVVDLRGAHNHWRQAGGQAGPPLGGLALWTRARRERSAIPPAVSWIFAGPYRRHSGRGP</sequence>
<protein>
    <submittedName>
        <fullName evidence="2">Uncharacterized protein</fullName>
    </submittedName>
</protein>
<organism evidence="2 3">
    <name type="scientific">Trypanosoma cruzi Dm28c</name>
    <dbReference type="NCBI Taxonomy" id="1416333"/>
    <lineage>
        <taxon>Eukaryota</taxon>
        <taxon>Discoba</taxon>
        <taxon>Euglenozoa</taxon>
        <taxon>Kinetoplastea</taxon>
        <taxon>Metakinetoplastina</taxon>
        <taxon>Trypanosomatida</taxon>
        <taxon>Trypanosomatidae</taxon>
        <taxon>Trypanosoma</taxon>
        <taxon>Schizotrypanum</taxon>
    </lineage>
</organism>